<reference evidence="11 12" key="1">
    <citation type="submission" date="2024-06" db="EMBL/GenBank/DDBJ databases">
        <title>A chromosome-level genome assembly of beet webworm, Loxostege sticticalis.</title>
        <authorList>
            <person name="Zhang Y."/>
        </authorList>
    </citation>
    <scope>NUCLEOTIDE SEQUENCE [LARGE SCALE GENOMIC DNA]</scope>
    <source>
        <strain evidence="11">AQ028</strain>
        <tissue evidence="11">Male pupae</tissue>
    </source>
</reference>
<dbReference type="CDD" id="cd01647">
    <property type="entry name" value="RT_LTR"/>
    <property type="match status" value="1"/>
</dbReference>
<evidence type="ECO:0000256" key="3">
    <source>
        <dbReference type="ARBA" id="ARBA00022695"/>
    </source>
</evidence>
<dbReference type="SMART" id="SM00343">
    <property type="entry name" value="ZnF_C2HC"/>
    <property type="match status" value="2"/>
</dbReference>
<evidence type="ECO:0000256" key="6">
    <source>
        <dbReference type="ARBA" id="ARBA00022801"/>
    </source>
</evidence>
<dbReference type="GO" id="GO:0004519">
    <property type="term" value="F:endonuclease activity"/>
    <property type="evidence" value="ECO:0007669"/>
    <property type="project" value="UniProtKB-KW"/>
</dbReference>
<keyword evidence="3" id="KW-0548">Nucleotidyltransferase</keyword>
<sequence>MSQSESVSTSSTTRGSRYLNPEKFSTDPSTPGAELQWSHWLHTFQNFISEEVANASPGLKLKLLINYLAPGVFAIIKGCASYDEAIELLKNSYEKPRNRILARHILSSRQQKPEESIRDYVRALKLLAQDCDFQAVSAQQNQNDFMCIAFISGINSQKIRQRLLENLTLSFDDAQNQALTLETAEKSLQSFSISSNPTSLLNAIPVQPEQEKEVDNNLSAVNFGQRKRQCFFCGGNVHQRIKCPAFHSQCQLCSKKGHFANVCRSRSGTSPKVNAVTHDTPTETASVVAAAPGSLRKATIPITINDYVADALVDTGSSVSFIDKGLAETLKLKKKRCSQSITLASLSHTSIVEGSCTATLKIDKHTYSKRNLLIVNNLCADVIIGHDILRTHSALVLDFGGEEEPLNICNVMEASVPPASIFSNLSPSIKPIAIKSRRHSEEDEAFIKEEVIKLLEDGVIKPSISPWRAQVLVAGGGNHRKRLVIDYSRTINNFTELDAYPLPKIESIISKVSKFNFFSQIDLKSAYHQVPILKKEQKFTAFEACGKLYEFTRIPFGVTNGVAAFQRTLEFIIEKENLVGTYAYLDDVTICGVTKDEHDKNLNTFLQAAEKYRLTLNKEKCTFCSESINLLGHTITNQTIKPDKSRIQPLLDLPVPKDSMSLRRVLGLFAHYSPWVRNFSHKIRPLVDSAEFPLSDQAISSFNNLKSELADASLHAIDLKATFTVETDASEYAIGAILSQDERPVAYFSRSLSPPERRHSSIEKEACAIVEALRKWRHLLLRRHFILITDQQSVAFMLQAHHSSKIKNEKVERWRLELSAYKYDVIYRPGKENLAADALSRVCAQIHTNSTSKLIELHNALGHPGITRMTHWIRTKNLPYSVTDIRAITSACRICAQVKPQFNKFQGTLIKATAPFERLSLDFKGPIPSKSTNKYILTIIDEFSRFPFAYPCQDLSADTVIRCLKDIFFMFGTPLFIHSDRGTAFMSERVQHFLRSLNIASSRTTPYNPQGNGQIERLNGTMWRTVQLFLKSKGLDVTDWEQVLPESLHSIRSLLCTASNCTPHERMFSHPRRTMHGQSMPTWLSSSGTALMKRNVRTSKYDPLVEEVELLQTNPSYSHIRLPDGRETTISNRHLSPLPDGEDVPCQEDTPSDLDGTVQEPESVEQPDPGQETGEPEEPEINLSRRSRRIRRRPGHLEDFVCNNE</sequence>
<dbReference type="InterPro" id="IPR000477">
    <property type="entry name" value="RT_dom"/>
</dbReference>
<keyword evidence="2" id="KW-0808">Transferase</keyword>
<evidence type="ECO:0000259" key="9">
    <source>
        <dbReference type="PROSITE" id="PS50878"/>
    </source>
</evidence>
<dbReference type="InterPro" id="IPR043128">
    <property type="entry name" value="Rev_trsase/Diguanyl_cyclase"/>
</dbReference>
<feature type="domain" description="Integrase catalytic" evidence="10">
    <location>
        <begin position="911"/>
        <end position="1071"/>
    </location>
</feature>
<comment type="caution">
    <text evidence="11">The sequence shown here is derived from an EMBL/GenBank/DDBJ whole genome shotgun (WGS) entry which is preliminary data.</text>
</comment>
<keyword evidence="6" id="KW-0378">Hydrolase</keyword>
<evidence type="ECO:0000256" key="7">
    <source>
        <dbReference type="ARBA" id="ARBA00022918"/>
    </source>
</evidence>
<keyword evidence="5" id="KW-0255">Endonuclease</keyword>
<dbReference type="PANTHER" id="PTHR37984">
    <property type="entry name" value="PROTEIN CBG26694"/>
    <property type="match status" value="1"/>
</dbReference>
<dbReference type="Gene3D" id="3.10.20.370">
    <property type="match status" value="1"/>
</dbReference>
<dbReference type="SUPFAM" id="SSF53098">
    <property type="entry name" value="Ribonuclease H-like"/>
    <property type="match status" value="1"/>
</dbReference>
<dbReference type="EMBL" id="JBEDNZ010000022">
    <property type="protein sequence ID" value="KAL0818048.1"/>
    <property type="molecule type" value="Genomic_DNA"/>
</dbReference>
<dbReference type="CDD" id="cd09274">
    <property type="entry name" value="RNase_HI_RT_Ty3"/>
    <property type="match status" value="1"/>
</dbReference>
<dbReference type="Gene3D" id="2.40.70.10">
    <property type="entry name" value="Acid Proteases"/>
    <property type="match status" value="1"/>
</dbReference>
<organism evidence="11 12">
    <name type="scientific">Loxostege sticticalis</name>
    <name type="common">Beet webworm moth</name>
    <dbReference type="NCBI Taxonomy" id="481309"/>
    <lineage>
        <taxon>Eukaryota</taxon>
        <taxon>Metazoa</taxon>
        <taxon>Ecdysozoa</taxon>
        <taxon>Arthropoda</taxon>
        <taxon>Hexapoda</taxon>
        <taxon>Insecta</taxon>
        <taxon>Pterygota</taxon>
        <taxon>Neoptera</taxon>
        <taxon>Endopterygota</taxon>
        <taxon>Lepidoptera</taxon>
        <taxon>Glossata</taxon>
        <taxon>Ditrysia</taxon>
        <taxon>Pyraloidea</taxon>
        <taxon>Crambidae</taxon>
        <taxon>Pyraustinae</taxon>
        <taxon>Loxostege</taxon>
    </lineage>
</organism>
<dbReference type="SUPFAM" id="SSF50630">
    <property type="entry name" value="Acid proteases"/>
    <property type="match status" value="1"/>
</dbReference>
<feature type="region of interest" description="Disordered" evidence="8">
    <location>
        <begin position="1118"/>
        <end position="1205"/>
    </location>
</feature>
<dbReference type="InterPro" id="IPR001584">
    <property type="entry name" value="Integrase_cat-core"/>
</dbReference>
<dbReference type="GO" id="GO:0042575">
    <property type="term" value="C:DNA polymerase complex"/>
    <property type="evidence" value="ECO:0007669"/>
    <property type="project" value="UniProtKB-ARBA"/>
</dbReference>
<feature type="compositionally biased region" description="Acidic residues" evidence="8">
    <location>
        <begin position="1140"/>
        <end position="1152"/>
    </location>
</feature>
<name>A0ABD0SG06_LOXSC</name>
<evidence type="ECO:0000256" key="8">
    <source>
        <dbReference type="SAM" id="MobiDB-lite"/>
    </source>
</evidence>
<dbReference type="Pfam" id="PF00078">
    <property type="entry name" value="RVT_1"/>
    <property type="match status" value="1"/>
</dbReference>
<dbReference type="Pfam" id="PF17917">
    <property type="entry name" value="RT_RNaseH"/>
    <property type="match status" value="1"/>
</dbReference>
<dbReference type="InterPro" id="IPR050951">
    <property type="entry name" value="Retrovirus_Pol_polyprotein"/>
</dbReference>
<dbReference type="EC" id="2.7.7.49" evidence="1"/>
<dbReference type="InterPro" id="IPR041373">
    <property type="entry name" value="RT_RNaseH"/>
</dbReference>
<dbReference type="Proteomes" id="UP001549921">
    <property type="component" value="Unassembled WGS sequence"/>
</dbReference>
<dbReference type="Gene3D" id="3.30.420.10">
    <property type="entry name" value="Ribonuclease H-like superfamily/Ribonuclease H"/>
    <property type="match status" value="1"/>
</dbReference>
<dbReference type="Gene3D" id="4.10.60.10">
    <property type="entry name" value="Zinc finger, CCHC-type"/>
    <property type="match status" value="1"/>
</dbReference>
<gene>
    <name evidence="11" type="ORF">ABMA28_008587</name>
</gene>
<evidence type="ECO:0000313" key="11">
    <source>
        <dbReference type="EMBL" id="KAL0818048.1"/>
    </source>
</evidence>
<feature type="domain" description="Reverse transcriptase" evidence="9">
    <location>
        <begin position="453"/>
        <end position="635"/>
    </location>
</feature>
<dbReference type="Pfam" id="PF00665">
    <property type="entry name" value="rve"/>
    <property type="match status" value="1"/>
</dbReference>
<dbReference type="GO" id="GO:0016787">
    <property type="term" value="F:hydrolase activity"/>
    <property type="evidence" value="ECO:0007669"/>
    <property type="project" value="UniProtKB-KW"/>
</dbReference>
<dbReference type="Pfam" id="PF13975">
    <property type="entry name" value="gag-asp_proteas"/>
    <property type="match status" value="1"/>
</dbReference>
<dbReference type="InterPro" id="IPR043502">
    <property type="entry name" value="DNA/RNA_pol_sf"/>
</dbReference>
<keyword evidence="7" id="KW-0695">RNA-directed DNA polymerase</keyword>
<dbReference type="InterPro" id="IPR012337">
    <property type="entry name" value="RNaseH-like_sf"/>
</dbReference>
<dbReference type="GO" id="GO:0003964">
    <property type="term" value="F:RNA-directed DNA polymerase activity"/>
    <property type="evidence" value="ECO:0007669"/>
    <property type="project" value="UniProtKB-KW"/>
</dbReference>
<evidence type="ECO:0000259" key="10">
    <source>
        <dbReference type="PROSITE" id="PS50994"/>
    </source>
</evidence>
<dbReference type="Gene3D" id="3.10.10.10">
    <property type="entry name" value="HIV Type 1 Reverse Transcriptase, subunit A, domain 1"/>
    <property type="match status" value="1"/>
</dbReference>
<evidence type="ECO:0000313" key="12">
    <source>
        <dbReference type="Proteomes" id="UP001549921"/>
    </source>
</evidence>
<dbReference type="AlphaFoldDB" id="A0ABD0SG06"/>
<dbReference type="CDD" id="cd00303">
    <property type="entry name" value="retropepsin_like"/>
    <property type="match status" value="1"/>
</dbReference>
<dbReference type="SUPFAM" id="SSF56672">
    <property type="entry name" value="DNA/RNA polymerases"/>
    <property type="match status" value="1"/>
</dbReference>
<feature type="compositionally biased region" description="Low complexity" evidence="8">
    <location>
        <begin position="1"/>
        <end position="16"/>
    </location>
</feature>
<evidence type="ECO:0000256" key="2">
    <source>
        <dbReference type="ARBA" id="ARBA00022679"/>
    </source>
</evidence>
<feature type="compositionally biased region" description="Basic residues" evidence="8">
    <location>
        <begin position="1185"/>
        <end position="1194"/>
    </location>
</feature>
<evidence type="ECO:0000256" key="5">
    <source>
        <dbReference type="ARBA" id="ARBA00022759"/>
    </source>
</evidence>
<evidence type="ECO:0000256" key="4">
    <source>
        <dbReference type="ARBA" id="ARBA00022722"/>
    </source>
</evidence>
<dbReference type="Gene3D" id="3.30.70.270">
    <property type="match status" value="1"/>
</dbReference>
<dbReference type="FunFam" id="3.10.20.370:FF:000001">
    <property type="entry name" value="Retrovirus-related Pol polyprotein from transposon 17.6-like protein"/>
    <property type="match status" value="1"/>
</dbReference>
<accession>A0ABD0SG06</accession>
<proteinExistence type="predicted"/>
<keyword evidence="4" id="KW-0540">Nuclease</keyword>
<dbReference type="PROSITE" id="PS50994">
    <property type="entry name" value="INTEGRASE"/>
    <property type="match status" value="1"/>
</dbReference>
<dbReference type="PANTHER" id="PTHR37984:SF5">
    <property type="entry name" value="PROTEIN NYNRIN-LIKE"/>
    <property type="match status" value="1"/>
</dbReference>
<evidence type="ECO:0000256" key="1">
    <source>
        <dbReference type="ARBA" id="ARBA00012493"/>
    </source>
</evidence>
<dbReference type="InterPro" id="IPR021109">
    <property type="entry name" value="Peptidase_aspartic_dom_sf"/>
</dbReference>
<dbReference type="InterPro" id="IPR036397">
    <property type="entry name" value="RNaseH_sf"/>
</dbReference>
<protein>
    <recommendedName>
        <fullName evidence="1">RNA-directed DNA polymerase</fullName>
        <ecNumber evidence="1">2.7.7.49</ecNumber>
    </recommendedName>
</protein>
<dbReference type="PROSITE" id="PS50878">
    <property type="entry name" value="RT_POL"/>
    <property type="match status" value="1"/>
</dbReference>
<feature type="region of interest" description="Disordered" evidence="8">
    <location>
        <begin position="1"/>
        <end position="31"/>
    </location>
</feature>
<dbReference type="InterPro" id="IPR001878">
    <property type="entry name" value="Znf_CCHC"/>
</dbReference>